<evidence type="ECO:0008006" key="3">
    <source>
        <dbReference type="Google" id="ProtNLM"/>
    </source>
</evidence>
<dbReference type="Proteomes" id="UP001597183">
    <property type="component" value="Unassembled WGS sequence"/>
</dbReference>
<name>A0ABW4A455_9ACTN</name>
<dbReference type="RefSeq" id="WP_317795237.1">
    <property type="nucleotide sequence ID" value="NZ_AP028461.1"/>
</dbReference>
<comment type="caution">
    <text evidence="1">The sequence shown here is derived from an EMBL/GenBank/DDBJ whole genome shotgun (WGS) entry which is preliminary data.</text>
</comment>
<organism evidence="1 2">
    <name type="scientific">Actinoplanes sichuanensis</name>
    <dbReference type="NCBI Taxonomy" id="512349"/>
    <lineage>
        <taxon>Bacteria</taxon>
        <taxon>Bacillati</taxon>
        <taxon>Actinomycetota</taxon>
        <taxon>Actinomycetes</taxon>
        <taxon>Micromonosporales</taxon>
        <taxon>Micromonosporaceae</taxon>
        <taxon>Actinoplanes</taxon>
    </lineage>
</organism>
<keyword evidence="2" id="KW-1185">Reference proteome</keyword>
<reference evidence="2" key="1">
    <citation type="journal article" date="2019" name="Int. J. Syst. Evol. Microbiol.">
        <title>The Global Catalogue of Microorganisms (GCM) 10K type strain sequencing project: providing services to taxonomists for standard genome sequencing and annotation.</title>
        <authorList>
            <consortium name="The Broad Institute Genomics Platform"/>
            <consortium name="The Broad Institute Genome Sequencing Center for Infectious Disease"/>
            <person name="Wu L."/>
            <person name="Ma J."/>
        </authorList>
    </citation>
    <scope>NUCLEOTIDE SEQUENCE [LARGE SCALE GENOMIC DNA]</scope>
    <source>
        <strain evidence="2">CCM 7526</strain>
    </source>
</reference>
<protein>
    <recommendedName>
        <fullName evidence="3">Hemerythrin HHE cation binding domain-containing protein</fullName>
    </recommendedName>
</protein>
<accession>A0ABW4A455</accession>
<gene>
    <name evidence="1" type="ORF">ACFQ5G_06700</name>
</gene>
<dbReference type="EMBL" id="JBHTMK010000007">
    <property type="protein sequence ID" value="MFD1365030.1"/>
    <property type="molecule type" value="Genomic_DNA"/>
</dbReference>
<evidence type="ECO:0000313" key="1">
    <source>
        <dbReference type="EMBL" id="MFD1365030.1"/>
    </source>
</evidence>
<sequence>MSYTDVIDRMLEQHDEVRRLCAGVERSAGPEQERRFAELTHLVHLHERSTQTVVRPATRNLSATGDTVGAARLLEGAAIERSLTSLRDVQIMDAA</sequence>
<proteinExistence type="predicted"/>
<evidence type="ECO:0000313" key="2">
    <source>
        <dbReference type="Proteomes" id="UP001597183"/>
    </source>
</evidence>